<evidence type="ECO:0000256" key="2">
    <source>
        <dbReference type="SAM" id="MobiDB-lite"/>
    </source>
</evidence>
<feature type="transmembrane region" description="Helical" evidence="3">
    <location>
        <begin position="12"/>
        <end position="33"/>
    </location>
</feature>
<name>A0A2X1A6M7_9BACI</name>
<keyword evidence="3" id="KW-0812">Transmembrane</keyword>
<keyword evidence="3" id="KW-1133">Transmembrane helix</keyword>
<keyword evidence="1" id="KW-0175">Coiled coil</keyword>
<evidence type="ECO:0000256" key="3">
    <source>
        <dbReference type="SAM" id="Phobius"/>
    </source>
</evidence>
<accession>A0A2X1A6M7</accession>
<dbReference type="RefSeq" id="WP_112118908.1">
    <property type="nucleotide sequence ID" value="NZ_UAQE01000007.1"/>
</dbReference>
<dbReference type="AlphaFoldDB" id="A0A2X1A6M7"/>
<sequence>MAIRLRKKKLIGYFLTGAMAMLIICLIGGYFLYQKAQEREIALKQEYQAKMEELQEVASQSEVVYTLKRPIKKGDEITKNLLQKAYSSKAATAEDRFLVDMINDKDRYFAKTDLMLKTPITQSMVYKNEMITKDVREGEYSFIELPTSVKADNYVDIRIQFPTGDDYVLLSKKRLKKVEGVTSWFDVDEGEILTMSSAIVDAYIEGAKIYAMPYVDEHMQDASQMTYPVKKNVKDLINESPNIVDRAKLNLEKQNRARMENYLKEMETAEREKVRAGETATKNEVNVDNEKRSAEERINAANQEALNQQEELVGGTTQGGNE</sequence>
<feature type="compositionally biased region" description="Basic and acidic residues" evidence="2">
    <location>
        <begin position="288"/>
        <end position="298"/>
    </location>
</feature>
<keyword evidence="3" id="KW-0472">Membrane</keyword>
<feature type="region of interest" description="Disordered" evidence="2">
    <location>
        <begin position="270"/>
        <end position="322"/>
    </location>
</feature>
<evidence type="ECO:0000256" key="1">
    <source>
        <dbReference type="SAM" id="Coils"/>
    </source>
</evidence>
<proteinExistence type="predicted"/>
<dbReference type="EMBL" id="UAQE01000007">
    <property type="protein sequence ID" value="SPU40653.1"/>
    <property type="molecule type" value="Genomic_DNA"/>
</dbReference>
<dbReference type="Proteomes" id="UP000251431">
    <property type="component" value="Unassembled WGS sequence"/>
</dbReference>
<evidence type="ECO:0000313" key="4">
    <source>
        <dbReference type="EMBL" id="SPU40653.1"/>
    </source>
</evidence>
<protein>
    <submittedName>
        <fullName evidence="4">SAF domain-containing protein</fullName>
    </submittedName>
</protein>
<evidence type="ECO:0000313" key="5">
    <source>
        <dbReference type="Proteomes" id="UP000251431"/>
    </source>
</evidence>
<reference evidence="4 5" key="1">
    <citation type="submission" date="2018-06" db="EMBL/GenBank/DDBJ databases">
        <authorList>
            <consortium name="Pathogen Informatics"/>
            <person name="Doyle S."/>
        </authorList>
    </citation>
    <scope>NUCLEOTIDE SEQUENCE [LARGE SCALE GENOMIC DNA]</scope>
    <source>
        <strain evidence="4 5">NCTC7582</strain>
    </source>
</reference>
<gene>
    <name evidence="4" type="ORF">NCTC7582_05197</name>
</gene>
<organism evidence="4 5">
    <name type="scientific">Lysinibacillus capsici</name>
    <dbReference type="NCBI Taxonomy" id="2115968"/>
    <lineage>
        <taxon>Bacteria</taxon>
        <taxon>Bacillati</taxon>
        <taxon>Bacillota</taxon>
        <taxon>Bacilli</taxon>
        <taxon>Bacillales</taxon>
        <taxon>Bacillaceae</taxon>
        <taxon>Lysinibacillus</taxon>
    </lineage>
</organism>
<feature type="compositionally biased region" description="Polar residues" evidence="2">
    <location>
        <begin position="300"/>
        <end position="310"/>
    </location>
</feature>
<feature type="coiled-coil region" evidence="1">
    <location>
        <begin position="33"/>
        <end position="64"/>
    </location>
</feature>